<feature type="compositionally biased region" description="Low complexity" evidence="1">
    <location>
        <begin position="77"/>
        <end position="95"/>
    </location>
</feature>
<dbReference type="RefSeq" id="WP_306859557.1">
    <property type="nucleotide sequence ID" value="NZ_JAUSRB010000002.1"/>
</dbReference>
<evidence type="ECO:0000256" key="1">
    <source>
        <dbReference type="SAM" id="MobiDB-lite"/>
    </source>
</evidence>
<dbReference type="Proteomes" id="UP001230426">
    <property type="component" value="Unassembled WGS sequence"/>
</dbReference>
<dbReference type="PANTHER" id="PTHR31157:SF1">
    <property type="entry name" value="SCP DOMAIN-CONTAINING PROTEIN"/>
    <property type="match status" value="1"/>
</dbReference>
<comment type="caution">
    <text evidence="3">The sequence shown here is derived from an EMBL/GenBank/DDBJ whole genome shotgun (WGS) entry which is preliminary data.</text>
</comment>
<feature type="region of interest" description="Disordered" evidence="1">
    <location>
        <begin position="77"/>
        <end position="105"/>
    </location>
</feature>
<evidence type="ECO:0000259" key="2">
    <source>
        <dbReference type="Pfam" id="PF00188"/>
    </source>
</evidence>
<protein>
    <submittedName>
        <fullName evidence="3">Uncharacterized protein YkwD</fullName>
    </submittedName>
</protein>
<evidence type="ECO:0000313" key="3">
    <source>
        <dbReference type="EMBL" id="MDP9863023.1"/>
    </source>
</evidence>
<dbReference type="InterPro" id="IPR035940">
    <property type="entry name" value="CAP_sf"/>
</dbReference>
<name>A0ABT9R1B1_9ACTN</name>
<feature type="domain" description="SCP" evidence="2">
    <location>
        <begin position="138"/>
        <end position="251"/>
    </location>
</feature>
<gene>
    <name evidence="3" type="ORF">J2S55_002289</name>
</gene>
<dbReference type="CDD" id="cd05379">
    <property type="entry name" value="CAP_bacterial"/>
    <property type="match status" value="1"/>
</dbReference>
<keyword evidence="4" id="KW-1185">Reference proteome</keyword>
<evidence type="ECO:0000313" key="4">
    <source>
        <dbReference type="Proteomes" id="UP001230426"/>
    </source>
</evidence>
<dbReference type="EMBL" id="JAUSRB010000002">
    <property type="protein sequence ID" value="MDP9863023.1"/>
    <property type="molecule type" value="Genomic_DNA"/>
</dbReference>
<dbReference type="PANTHER" id="PTHR31157">
    <property type="entry name" value="SCP DOMAIN-CONTAINING PROTEIN"/>
    <property type="match status" value="1"/>
</dbReference>
<reference evidence="3 4" key="1">
    <citation type="submission" date="2023-07" db="EMBL/GenBank/DDBJ databases">
        <title>Sequencing the genomes of 1000 actinobacteria strains.</title>
        <authorList>
            <person name="Klenk H.-P."/>
        </authorList>
    </citation>
    <scope>NUCLEOTIDE SEQUENCE [LARGE SCALE GENOMIC DNA]</scope>
    <source>
        <strain evidence="3 4">DSM 44109</strain>
    </source>
</reference>
<accession>A0ABT9R1B1</accession>
<dbReference type="InterPro" id="IPR014044">
    <property type="entry name" value="CAP_dom"/>
</dbReference>
<dbReference type="SUPFAM" id="SSF55797">
    <property type="entry name" value="PR-1-like"/>
    <property type="match status" value="1"/>
</dbReference>
<dbReference type="Gene3D" id="3.40.33.10">
    <property type="entry name" value="CAP"/>
    <property type="match status" value="1"/>
</dbReference>
<dbReference type="Pfam" id="PF00188">
    <property type="entry name" value="CAP"/>
    <property type="match status" value="1"/>
</dbReference>
<organism evidence="3 4">
    <name type="scientific">Streptosporangium brasiliense</name>
    <dbReference type="NCBI Taxonomy" id="47480"/>
    <lineage>
        <taxon>Bacteria</taxon>
        <taxon>Bacillati</taxon>
        <taxon>Actinomycetota</taxon>
        <taxon>Actinomycetes</taxon>
        <taxon>Streptosporangiales</taxon>
        <taxon>Streptosporangiaceae</taxon>
        <taxon>Streptosporangium</taxon>
    </lineage>
</organism>
<proteinExistence type="predicted"/>
<sequence length="254" mass="27428">MWQPTHPRHAQRTSLRRMGLFACLMTVLLLGFLIGRGSRGEETPSQIYLNNAGPTEPTPTAATAGRLGRRAPLARVARPSATPVTTTRQPTPRTTRAARDPLDEYADGDSHYILNGEGGPDTSAVSTPLTAMEKAIIRLTNAERRRHGCAPLRIDRRLVASARSHSEEMAKSGTFSHNSPDGASPWERMEAAGYRDGGAENIGRGYASAAETVRSWMATSSHRGNILNCKLTATGVGTMEGPGGPWWTQDFGYS</sequence>